<feature type="compositionally biased region" description="Basic and acidic residues" evidence="1">
    <location>
        <begin position="112"/>
        <end position="124"/>
    </location>
</feature>
<gene>
    <name evidence="2" type="ORF">JOF54_000060</name>
</gene>
<evidence type="ECO:0000313" key="3">
    <source>
        <dbReference type="Proteomes" id="UP000758168"/>
    </source>
</evidence>
<proteinExistence type="predicted"/>
<evidence type="ECO:0000313" key="2">
    <source>
        <dbReference type="EMBL" id="MBP2415138.1"/>
    </source>
</evidence>
<protein>
    <submittedName>
        <fullName evidence="2">Uncharacterized protein</fullName>
    </submittedName>
</protein>
<organism evidence="2 3">
    <name type="scientific">Microlunatus capsulatus</name>
    <dbReference type="NCBI Taxonomy" id="99117"/>
    <lineage>
        <taxon>Bacteria</taxon>
        <taxon>Bacillati</taxon>
        <taxon>Actinomycetota</taxon>
        <taxon>Actinomycetes</taxon>
        <taxon>Propionibacteriales</taxon>
        <taxon>Propionibacteriaceae</taxon>
        <taxon>Microlunatus</taxon>
    </lineage>
</organism>
<comment type="caution">
    <text evidence="2">The sequence shown here is derived from an EMBL/GenBank/DDBJ whole genome shotgun (WGS) entry which is preliminary data.</text>
</comment>
<dbReference type="EMBL" id="JAGIOB010000001">
    <property type="protein sequence ID" value="MBP2415138.1"/>
    <property type="molecule type" value="Genomic_DNA"/>
</dbReference>
<dbReference type="Proteomes" id="UP000758168">
    <property type="component" value="Unassembled WGS sequence"/>
</dbReference>
<accession>A0ABS4Z4H3</accession>
<evidence type="ECO:0000256" key="1">
    <source>
        <dbReference type="SAM" id="MobiDB-lite"/>
    </source>
</evidence>
<feature type="region of interest" description="Disordered" evidence="1">
    <location>
        <begin position="92"/>
        <end position="124"/>
    </location>
</feature>
<keyword evidence="3" id="KW-1185">Reference proteome</keyword>
<reference evidence="2 3" key="1">
    <citation type="submission" date="2021-03" db="EMBL/GenBank/DDBJ databases">
        <title>Sequencing the genomes of 1000 actinobacteria strains.</title>
        <authorList>
            <person name="Klenk H.-P."/>
        </authorList>
    </citation>
    <scope>NUCLEOTIDE SEQUENCE [LARGE SCALE GENOMIC DNA]</scope>
    <source>
        <strain evidence="2 3">DSM 12936</strain>
    </source>
</reference>
<sequence>MDPMLLVILGVLGYLLAGAVTARVLWHLRHETVAGPRDTAAVLLGWPLVLAIAGGTWAVDGVHQLVTRPTSEERLEQQREALQRRIRQLERDLDQAVDDTTALADPVVPEPGRPDPRRPPADGG</sequence>
<dbReference type="RefSeq" id="WP_210051905.1">
    <property type="nucleotide sequence ID" value="NZ_BAAAMH010000039.1"/>
</dbReference>
<name>A0ABS4Z4H3_9ACTN</name>